<sequence length="566" mass="65031">MMRYTSNLSLFILCVMASMPSRGDDSTLTETSSDEPSMLTDGEAFEREDTSPKLTQKKLIRKIVVSSNPIFDESDPDAFFIHRWANYLHINTREATIINKLSLATGDRITQKNLDEAQRLLRYEPYIRDAKVSLVEKAPDSDITEEGDTLLVETWDNWSLLPTLSLSHSGGESKYSIGIKEDNLLGYGIRTRVKYKSDADRSGYKISLEAPLDSFIKHSKVAFNYQDNSDGEATQFYFNKPFYTLDTQDMYSAMYSDDLRVDTLRQNGIDINEFEQQHDFNNVMYGWQVSKSDNSRTRIITGITQDKSQFANVEQYPDSALPQDRDFLYPWLAYEFLQDDFKVLNNIHLINYNEDFNLGWHHYFKLGLETQDISDSSPVGYHLNWKTTRGYQADTELLLLGFDGEGAFSTSQKDFYKVNLSAEYFHQISPKWTAYVKTRLSKSRNNYLDKTFALGDDTGIRGYPNDYQHGDNQWLFTTEIRNYPNINLYQLAELGWAAFVDVGQAYGGPDENNEISGPIGSIGVGARIYSSRSSYGNVAHIDFSFPFTSGVEVNSWEWRFQVRNRF</sequence>
<organism evidence="2 3">
    <name type="scientific">Shewanella psychrophila</name>
    <dbReference type="NCBI Taxonomy" id="225848"/>
    <lineage>
        <taxon>Bacteria</taxon>
        <taxon>Pseudomonadati</taxon>
        <taxon>Pseudomonadota</taxon>
        <taxon>Gammaproteobacteria</taxon>
        <taxon>Alteromonadales</taxon>
        <taxon>Shewanellaceae</taxon>
        <taxon>Shewanella</taxon>
    </lineage>
</organism>
<accession>A0A1S6HS90</accession>
<feature type="chain" id="PRO_5012413314" description="Outer membrane protein/protective antigen OMA87" evidence="1">
    <location>
        <begin position="24"/>
        <end position="566"/>
    </location>
</feature>
<evidence type="ECO:0008006" key="4">
    <source>
        <dbReference type="Google" id="ProtNLM"/>
    </source>
</evidence>
<proteinExistence type="predicted"/>
<dbReference type="Gene3D" id="2.40.160.50">
    <property type="entry name" value="membrane protein fhac: a member of the omp85/tpsb transporter family"/>
    <property type="match status" value="1"/>
</dbReference>
<gene>
    <name evidence="2" type="ORF">Sps_03254</name>
</gene>
<name>A0A1S6HS90_9GAMM</name>
<feature type="signal peptide" evidence="1">
    <location>
        <begin position="1"/>
        <end position="23"/>
    </location>
</feature>
<evidence type="ECO:0000313" key="2">
    <source>
        <dbReference type="EMBL" id="AQS38396.1"/>
    </source>
</evidence>
<dbReference type="STRING" id="225848.Sps_03254"/>
<keyword evidence="3" id="KW-1185">Reference proteome</keyword>
<dbReference type="KEGG" id="spsw:Sps_03254"/>
<dbReference type="AlphaFoldDB" id="A0A1S6HS90"/>
<dbReference type="Proteomes" id="UP000189545">
    <property type="component" value="Chromosome"/>
</dbReference>
<reference evidence="2 3" key="1">
    <citation type="submission" date="2016-03" db="EMBL/GenBank/DDBJ databases">
        <title>Complete genome sequence of Shewanella psychrophila WP2, a deep sea bacterium isolated from west Pacific sediment.</title>
        <authorList>
            <person name="Xu G."/>
            <person name="Jian H."/>
        </authorList>
    </citation>
    <scope>NUCLEOTIDE SEQUENCE [LARGE SCALE GENOMIC DNA]</scope>
    <source>
        <strain evidence="2 3">WP2</strain>
    </source>
</reference>
<keyword evidence="1" id="KW-0732">Signal</keyword>
<dbReference type="EMBL" id="CP014782">
    <property type="protein sequence ID" value="AQS38396.1"/>
    <property type="molecule type" value="Genomic_DNA"/>
</dbReference>
<evidence type="ECO:0000313" key="3">
    <source>
        <dbReference type="Proteomes" id="UP000189545"/>
    </source>
</evidence>
<evidence type="ECO:0000256" key="1">
    <source>
        <dbReference type="SAM" id="SignalP"/>
    </source>
</evidence>
<protein>
    <recommendedName>
        <fullName evidence="4">Outer membrane protein/protective antigen OMA87</fullName>
    </recommendedName>
</protein>